<dbReference type="Proteomes" id="UP000193391">
    <property type="component" value="Unassembled WGS sequence"/>
</dbReference>
<dbReference type="AlphaFoldDB" id="A0A1Y2KUL9"/>
<name>A0A1Y2KUL9_9PROT</name>
<protein>
    <recommendedName>
        <fullName evidence="3">ABC transporter substrate-binding protein</fullName>
    </recommendedName>
</protein>
<reference evidence="1 2" key="1">
    <citation type="submission" date="2014-03" db="EMBL/GenBank/DDBJ databases">
        <title>The draft genome sequence of Thalassospira mesophila JCM 18969.</title>
        <authorList>
            <person name="Lai Q."/>
            <person name="Shao Z."/>
        </authorList>
    </citation>
    <scope>NUCLEOTIDE SEQUENCE [LARGE SCALE GENOMIC DNA]</scope>
    <source>
        <strain evidence="1 2">JCM 18969</strain>
    </source>
</reference>
<comment type="caution">
    <text evidence="1">The sequence shown here is derived from an EMBL/GenBank/DDBJ whole genome shotgun (WGS) entry which is preliminary data.</text>
</comment>
<gene>
    <name evidence="1" type="ORF">TMES_21745</name>
</gene>
<evidence type="ECO:0008006" key="3">
    <source>
        <dbReference type="Google" id="ProtNLM"/>
    </source>
</evidence>
<accession>A0A1Y2KUL9</accession>
<feature type="non-terminal residue" evidence="1">
    <location>
        <position position="1"/>
    </location>
</feature>
<evidence type="ECO:0000313" key="1">
    <source>
        <dbReference type="EMBL" id="OSQ35019.1"/>
    </source>
</evidence>
<proteinExistence type="predicted"/>
<dbReference type="Gene3D" id="3.40.190.10">
    <property type="entry name" value="Periplasmic binding protein-like II"/>
    <property type="match status" value="1"/>
</dbReference>
<evidence type="ECO:0000313" key="2">
    <source>
        <dbReference type="Proteomes" id="UP000193391"/>
    </source>
</evidence>
<keyword evidence="2" id="KW-1185">Reference proteome</keyword>
<dbReference type="RefSeq" id="WP_211275992.1">
    <property type="nucleotide sequence ID" value="NZ_JFKA01000029.1"/>
</dbReference>
<sequence length="195" mass="20575">VSAPGSLPAMFAQLALEASGVSSDQISLVNAGGSANRVRAVSLGVVAAAASSSEYAVNADSLNIKPLLSGAKVTPKFVKVCLMTTGAKIRERHDDMVKFLAAEMDGLNYALTHRDAAVALAHKVAHLDADDKSAAFIYDEAIENKAVSPELVIPVDNLQWTYDQMVRLGALKEKADVHDFIDGSLRKEALALAGK</sequence>
<dbReference type="STRING" id="1293891.TMES_21745"/>
<dbReference type="EMBL" id="JFKA01000029">
    <property type="protein sequence ID" value="OSQ35019.1"/>
    <property type="molecule type" value="Genomic_DNA"/>
</dbReference>
<organism evidence="1 2">
    <name type="scientific">Thalassospira mesophila</name>
    <dbReference type="NCBI Taxonomy" id="1293891"/>
    <lineage>
        <taxon>Bacteria</taxon>
        <taxon>Pseudomonadati</taxon>
        <taxon>Pseudomonadota</taxon>
        <taxon>Alphaproteobacteria</taxon>
        <taxon>Rhodospirillales</taxon>
        <taxon>Thalassospiraceae</taxon>
        <taxon>Thalassospira</taxon>
    </lineage>
</organism>